<dbReference type="RefSeq" id="XP_002508638.1">
    <property type="nucleotide sequence ID" value="XM_002508592.1"/>
</dbReference>
<dbReference type="GeneID" id="8246648"/>
<accession>C1FHY0</accession>
<name>C1FHY0_MICCC</name>
<dbReference type="InParanoid" id="C1FHY0"/>
<organism evidence="1 2">
    <name type="scientific">Micromonas commoda (strain RCC299 / NOUM17 / CCMP2709)</name>
    <name type="common">Picoplanktonic green alga</name>
    <dbReference type="NCBI Taxonomy" id="296587"/>
    <lineage>
        <taxon>Eukaryota</taxon>
        <taxon>Viridiplantae</taxon>
        <taxon>Chlorophyta</taxon>
        <taxon>Mamiellophyceae</taxon>
        <taxon>Mamiellales</taxon>
        <taxon>Mamiellaceae</taxon>
        <taxon>Micromonas</taxon>
    </lineage>
</organism>
<protein>
    <submittedName>
        <fullName evidence="1">Uncharacterized protein</fullName>
    </submittedName>
</protein>
<sequence>MLIMKADQAYPGKFDWTYNVRDVLERTVPPGTSWKDVNQAEKPIEGGDQAIWRKGAFEVLRLDTNELLYSKYNTGEHLVDGKGGPEGKLGSFIDVVLGSQ</sequence>
<gene>
    <name evidence="1" type="ORF">MICPUN_108963</name>
</gene>
<reference evidence="1 2" key="1">
    <citation type="journal article" date="2009" name="Science">
        <title>Green evolution and dynamic adaptations revealed by genomes of the marine picoeukaryotes Micromonas.</title>
        <authorList>
            <person name="Worden A.Z."/>
            <person name="Lee J.H."/>
            <person name="Mock T."/>
            <person name="Rouze P."/>
            <person name="Simmons M.P."/>
            <person name="Aerts A.L."/>
            <person name="Allen A.E."/>
            <person name="Cuvelier M.L."/>
            <person name="Derelle E."/>
            <person name="Everett M.V."/>
            <person name="Foulon E."/>
            <person name="Grimwood J."/>
            <person name="Gundlach H."/>
            <person name="Henrissat B."/>
            <person name="Napoli C."/>
            <person name="McDonald S.M."/>
            <person name="Parker M.S."/>
            <person name="Rombauts S."/>
            <person name="Salamov A."/>
            <person name="Von Dassow P."/>
            <person name="Badger J.H."/>
            <person name="Coutinho P.M."/>
            <person name="Demir E."/>
            <person name="Dubchak I."/>
            <person name="Gentemann C."/>
            <person name="Eikrem W."/>
            <person name="Gready J.E."/>
            <person name="John U."/>
            <person name="Lanier W."/>
            <person name="Lindquist E.A."/>
            <person name="Lucas S."/>
            <person name="Mayer K.F."/>
            <person name="Moreau H."/>
            <person name="Not F."/>
            <person name="Otillar R."/>
            <person name="Panaud O."/>
            <person name="Pangilinan J."/>
            <person name="Paulsen I."/>
            <person name="Piegu B."/>
            <person name="Poliakov A."/>
            <person name="Robbens S."/>
            <person name="Schmutz J."/>
            <person name="Toulza E."/>
            <person name="Wyss T."/>
            <person name="Zelensky A."/>
            <person name="Zhou K."/>
            <person name="Armbrust E.V."/>
            <person name="Bhattacharya D."/>
            <person name="Goodenough U.W."/>
            <person name="Van de Peer Y."/>
            <person name="Grigoriev I.V."/>
        </authorList>
    </citation>
    <scope>NUCLEOTIDE SEQUENCE [LARGE SCALE GENOMIC DNA]</scope>
    <source>
        <strain evidence="2">RCC299 / NOUM17</strain>
    </source>
</reference>
<dbReference type="EMBL" id="CP001576">
    <property type="protein sequence ID" value="ACO69896.1"/>
    <property type="molecule type" value="Genomic_DNA"/>
</dbReference>
<dbReference type="OMA" id="WRKGAFE"/>
<dbReference type="OrthoDB" id="425020at2759"/>
<proteinExistence type="predicted"/>
<dbReference type="AlphaFoldDB" id="C1FHY0"/>
<keyword evidence="2" id="KW-1185">Reference proteome</keyword>
<dbReference type="Proteomes" id="UP000002009">
    <property type="component" value="Chromosome 10"/>
</dbReference>
<evidence type="ECO:0000313" key="2">
    <source>
        <dbReference type="Proteomes" id="UP000002009"/>
    </source>
</evidence>
<evidence type="ECO:0000313" key="1">
    <source>
        <dbReference type="EMBL" id="ACO69896.1"/>
    </source>
</evidence>
<dbReference type="KEGG" id="mis:MICPUN_108963"/>